<evidence type="ECO:0000256" key="1">
    <source>
        <dbReference type="PROSITE-ProRule" id="PRU00339"/>
    </source>
</evidence>
<dbReference type="PROSITE" id="PS50005">
    <property type="entry name" value="TPR"/>
    <property type="match status" value="1"/>
</dbReference>
<dbReference type="AlphaFoldDB" id="C9YB46"/>
<organism evidence="2">
    <name type="scientific">Curvibacter symbiont subsp. Hydra magnipapillata</name>
    <dbReference type="NCBI Taxonomy" id="667019"/>
    <lineage>
        <taxon>Bacteria</taxon>
        <taxon>Pseudomonadati</taxon>
        <taxon>Pseudomonadota</taxon>
        <taxon>Betaproteobacteria</taxon>
        <taxon>Burkholderiales</taxon>
        <taxon>Comamonadaceae</taxon>
        <taxon>Curvibacter</taxon>
    </lineage>
</organism>
<gene>
    <name evidence="2" type="ORF">Csp_A13470</name>
</gene>
<name>C9YB46_CURXX</name>
<dbReference type="EMBL" id="FN543104">
    <property type="protein sequence ID" value="CBA29703.1"/>
    <property type="molecule type" value="Genomic_DNA"/>
</dbReference>
<evidence type="ECO:0000313" key="2">
    <source>
        <dbReference type="EMBL" id="CBA29703.1"/>
    </source>
</evidence>
<dbReference type="SMART" id="SM00028">
    <property type="entry name" value="TPR"/>
    <property type="match status" value="2"/>
</dbReference>
<reference evidence="2" key="1">
    <citation type="journal article" date="2010" name="Nature">
        <title>The dynamic genome of Hydra.</title>
        <authorList>
            <person name="Chapman J.A."/>
            <person name="Kirkness E.F."/>
            <person name="Simakov O."/>
            <person name="Hampson S.E."/>
            <person name="Mitros T."/>
            <person name="Weinmaier T."/>
            <person name="Rattei T."/>
            <person name="Balasubramanian P.G."/>
            <person name="Borman J."/>
            <person name="Busam D."/>
            <person name="Disbennett K."/>
            <person name="Pfannkoch C."/>
            <person name="Sumin N."/>
            <person name="Sutton G."/>
            <person name="Viswanathan L."/>
            <person name="Walenz B."/>
            <person name="Goodstein D.M."/>
            <person name="Hellsten U."/>
            <person name="Kawashima T."/>
            <person name="Prochnik S.E."/>
            <person name="Putnam N.H."/>
            <person name="Shu S."/>
            <person name="Blumberg B."/>
            <person name="Dana C.E."/>
            <person name="Gee L."/>
            <person name="Kibler D.F."/>
            <person name="Law L."/>
            <person name="Lindgens D."/>
            <person name="Martinez D.E."/>
            <person name="Peng J."/>
            <person name="Wigge P.A."/>
            <person name="Bertulat B."/>
            <person name="Guder C."/>
            <person name="Nakamura Y."/>
            <person name="Ozbek S."/>
            <person name="Watanabe H."/>
            <person name="Khalturin K."/>
            <person name="Hemmrich G."/>
            <person name="Franke A."/>
            <person name="Augustin R."/>
            <person name="Fraune S."/>
            <person name="Hayakawa E."/>
            <person name="Hayakawa S."/>
            <person name="Hirose M."/>
            <person name="Hwang J."/>
            <person name="Ikeo K."/>
            <person name="Nishimiya-Fujisawa C."/>
            <person name="Ogura A."/>
            <person name="Takahashi T."/>
            <person name="Steinmetz P.R."/>
            <person name="Zhang X."/>
            <person name="Aufschnaiter R."/>
            <person name="Eder M.K."/>
            <person name="Gorny A.K."/>
            <person name="Salvenmoser W."/>
            <person name="Heimberg A.M."/>
            <person name="Wheeler B.M."/>
            <person name="Peterson K.J."/>
            <person name="Boettger A."/>
            <person name="Tischler P."/>
            <person name="Wolf A."/>
            <person name="Gojobori T."/>
            <person name="Remington K.A."/>
            <person name="Strausberg R.L."/>
            <person name="Venter J."/>
            <person name="Technau U."/>
            <person name="Hobmayer B."/>
            <person name="Bosch T.C."/>
            <person name="Holstein T.W."/>
            <person name="Fujisawa T."/>
            <person name="Bode H.R."/>
            <person name="David C.N."/>
            <person name="Rokhsar D.S."/>
            <person name="Steele R.E."/>
        </authorList>
    </citation>
    <scope>NUCLEOTIDE SEQUENCE</scope>
</reference>
<sequence length="396" mass="43588">MKPASPPSSIRTRVYTSIVCLAGLLAAPVSFATPYLPSSDRQVLEKLPGRAGDTSTKELAALRASAQQAPSDASAQAALAQRYIDLAAARGDPRYIGYADALLQRFSKPFTAELFTIRGVLHQYRHDFQGGLQDFAQALKLDPEYAAAHAWRGAIYLVQADYPAANKECMALKRLEREALHGACLGLAQAYAGDLQNGYQTLLNALNIARSDASRLWLLTRLGELAAWQGRADVARQHYTQAMALGKDDVYLLAAWSDFLLDNGQAQEVAKLLSAWESADSLLVRLAIAEGLIGSPSAQRHRDMLRDRFAAARARGDTTHLAEEARFELQVRKDPATAVRLAQENYAYQREPRDARVLLETAIAAKQAQAAKPVLDWLQSSKFEDPRMRQLAKELQ</sequence>
<proteinExistence type="predicted"/>
<feature type="repeat" description="TPR" evidence="1">
    <location>
        <begin position="112"/>
        <end position="145"/>
    </location>
</feature>
<dbReference type="SUPFAM" id="SSF48452">
    <property type="entry name" value="TPR-like"/>
    <property type="match status" value="1"/>
</dbReference>
<dbReference type="Gene3D" id="1.25.40.10">
    <property type="entry name" value="Tetratricopeptide repeat domain"/>
    <property type="match status" value="1"/>
</dbReference>
<protein>
    <submittedName>
        <fullName evidence="2">Uncharacterized protein</fullName>
    </submittedName>
</protein>
<accession>C9YB46</accession>
<dbReference type="InterPro" id="IPR011990">
    <property type="entry name" value="TPR-like_helical_dom_sf"/>
</dbReference>
<dbReference type="InterPro" id="IPR019734">
    <property type="entry name" value="TPR_rpt"/>
</dbReference>
<keyword evidence="1" id="KW-0802">TPR repeat</keyword>